<evidence type="ECO:0000313" key="2">
    <source>
        <dbReference type="Proteomes" id="UP000660339"/>
    </source>
</evidence>
<proteinExistence type="predicted"/>
<dbReference type="AlphaFoldDB" id="A0A8J3LL91"/>
<name>A0A8J3LL91_9ACTN</name>
<dbReference type="Proteomes" id="UP000660339">
    <property type="component" value="Unassembled WGS sequence"/>
</dbReference>
<protein>
    <submittedName>
        <fullName evidence="1">Uncharacterized protein</fullName>
    </submittedName>
</protein>
<organism evidence="1 2">
    <name type="scientific">Catellatospora methionotrophica</name>
    <dbReference type="NCBI Taxonomy" id="121620"/>
    <lineage>
        <taxon>Bacteria</taxon>
        <taxon>Bacillati</taxon>
        <taxon>Actinomycetota</taxon>
        <taxon>Actinomycetes</taxon>
        <taxon>Micromonosporales</taxon>
        <taxon>Micromonosporaceae</taxon>
        <taxon>Catellatospora</taxon>
    </lineage>
</organism>
<dbReference type="EMBL" id="BONJ01000028">
    <property type="protein sequence ID" value="GIG16645.1"/>
    <property type="molecule type" value="Genomic_DNA"/>
</dbReference>
<comment type="caution">
    <text evidence="1">The sequence shown here is derived from an EMBL/GenBank/DDBJ whole genome shotgun (WGS) entry which is preliminary data.</text>
</comment>
<keyword evidence="2" id="KW-1185">Reference proteome</keyword>
<dbReference type="RefSeq" id="WP_166378972.1">
    <property type="nucleotide sequence ID" value="NZ_BAAATT010000005.1"/>
</dbReference>
<accession>A0A8J3LL91</accession>
<gene>
    <name evidence="1" type="ORF">Cme02nite_49770</name>
</gene>
<reference evidence="1" key="1">
    <citation type="submission" date="2021-01" db="EMBL/GenBank/DDBJ databases">
        <title>Whole genome shotgun sequence of Catellatospora methionotrophica NBRC 14553.</title>
        <authorList>
            <person name="Komaki H."/>
            <person name="Tamura T."/>
        </authorList>
    </citation>
    <scope>NUCLEOTIDE SEQUENCE</scope>
    <source>
        <strain evidence="1">NBRC 14553</strain>
    </source>
</reference>
<sequence length="63" mass="6557">MSPNNTVKVWVYRQSPAATTAKYGGTGAQYYGDQLYGGNATVCVVGEVTTPSGTKYTSTALCA</sequence>
<evidence type="ECO:0000313" key="1">
    <source>
        <dbReference type="EMBL" id="GIG16645.1"/>
    </source>
</evidence>